<dbReference type="EMBL" id="LRGB01004835">
    <property type="protein sequence ID" value="KZS02264.1"/>
    <property type="molecule type" value="Genomic_DNA"/>
</dbReference>
<evidence type="ECO:0000313" key="1">
    <source>
        <dbReference type="EMBL" id="KZS02264.1"/>
    </source>
</evidence>
<keyword evidence="2" id="KW-1185">Reference proteome</keyword>
<protein>
    <submittedName>
        <fullName evidence="1">Uncharacterized protein</fullName>
    </submittedName>
</protein>
<organism evidence="1 2">
    <name type="scientific">Daphnia magna</name>
    <dbReference type="NCBI Taxonomy" id="35525"/>
    <lineage>
        <taxon>Eukaryota</taxon>
        <taxon>Metazoa</taxon>
        <taxon>Ecdysozoa</taxon>
        <taxon>Arthropoda</taxon>
        <taxon>Crustacea</taxon>
        <taxon>Branchiopoda</taxon>
        <taxon>Diplostraca</taxon>
        <taxon>Cladocera</taxon>
        <taxon>Anomopoda</taxon>
        <taxon>Daphniidae</taxon>
        <taxon>Daphnia</taxon>
    </lineage>
</organism>
<feature type="non-terminal residue" evidence="1">
    <location>
        <position position="1"/>
    </location>
</feature>
<proteinExistence type="predicted"/>
<dbReference type="AlphaFoldDB" id="A0A164JED8"/>
<accession>A0A164JED8</accession>
<sequence length="147" mass="16761">QTKFSYQSCIQELAEADTFDWVAFHQLRKFSKSWEESTLKGYGIRSRCFEGPEVEEASIFHVNRARINYRKCRIDKIIASNGTCLSTKEDISAEIVSHFTKIFKNQPPPDTLAETEFLEGVRDCFKPTPNLTAPISLIEIRAALIAI</sequence>
<feature type="non-terminal residue" evidence="1">
    <location>
        <position position="147"/>
    </location>
</feature>
<dbReference type="Proteomes" id="UP000076858">
    <property type="component" value="Unassembled WGS sequence"/>
</dbReference>
<name>A0A164JED8_9CRUS</name>
<evidence type="ECO:0000313" key="2">
    <source>
        <dbReference type="Proteomes" id="UP000076858"/>
    </source>
</evidence>
<comment type="caution">
    <text evidence="1">The sequence shown here is derived from an EMBL/GenBank/DDBJ whole genome shotgun (WGS) entry which is preliminary data.</text>
</comment>
<gene>
    <name evidence="1" type="ORF">APZ42_000761</name>
</gene>
<dbReference type="OrthoDB" id="6365292at2759"/>
<reference evidence="1 2" key="1">
    <citation type="submission" date="2016-03" db="EMBL/GenBank/DDBJ databases">
        <title>EvidentialGene: Evidence-directed Construction of Genes on Genomes.</title>
        <authorList>
            <person name="Gilbert D.G."/>
            <person name="Choi J.-H."/>
            <person name="Mockaitis K."/>
            <person name="Colbourne J."/>
            <person name="Pfrender M."/>
        </authorList>
    </citation>
    <scope>NUCLEOTIDE SEQUENCE [LARGE SCALE GENOMIC DNA]</scope>
    <source>
        <strain evidence="1 2">Xinb3</strain>
        <tissue evidence="1">Complete organism</tissue>
    </source>
</reference>